<protein>
    <recommendedName>
        <fullName evidence="1">SHOCT domain-containing protein</fullName>
    </recommendedName>
</protein>
<dbReference type="RefSeq" id="WP_344856095.1">
    <property type="nucleotide sequence ID" value="NZ_BAAAUT010000005.1"/>
</dbReference>
<comment type="caution">
    <text evidence="2">The sequence shown here is derived from an EMBL/GenBank/DDBJ whole genome shotgun (WGS) entry which is preliminary data.</text>
</comment>
<name>A0ABP6MQC6_9ACTN</name>
<dbReference type="Pfam" id="PF09851">
    <property type="entry name" value="SHOCT"/>
    <property type="match status" value="1"/>
</dbReference>
<dbReference type="InterPro" id="IPR018649">
    <property type="entry name" value="SHOCT"/>
</dbReference>
<evidence type="ECO:0000313" key="2">
    <source>
        <dbReference type="EMBL" id="GAA3120063.1"/>
    </source>
</evidence>
<sequence length="188" mass="20519">MKWFNQEDRAKRQAESAARRQQEIANFGRQVARETFAGKVIAIHERGFVKMGGVFQEGKFERLVSIEASADVGKKSGLGRGVAAAMTMGVNLLGSNKRGDVYLTIVTDSQTYALRETPPTAGNMERSKKLEAAGNAVLRARAGTGNRESSSGSAGVRERMNELKGLLADGLITKDEFEQKRKSLLKEL</sequence>
<proteinExistence type="predicted"/>
<dbReference type="EMBL" id="BAAAUT010000005">
    <property type="protein sequence ID" value="GAA3120063.1"/>
    <property type="molecule type" value="Genomic_DNA"/>
</dbReference>
<organism evidence="2 3">
    <name type="scientific">Planomonospora alba</name>
    <dbReference type="NCBI Taxonomy" id="161354"/>
    <lineage>
        <taxon>Bacteria</taxon>
        <taxon>Bacillati</taxon>
        <taxon>Actinomycetota</taxon>
        <taxon>Actinomycetes</taxon>
        <taxon>Streptosporangiales</taxon>
        <taxon>Streptosporangiaceae</taxon>
        <taxon>Planomonospora</taxon>
    </lineage>
</organism>
<accession>A0ABP6MQC6</accession>
<evidence type="ECO:0000313" key="3">
    <source>
        <dbReference type="Proteomes" id="UP001500320"/>
    </source>
</evidence>
<keyword evidence="3" id="KW-1185">Reference proteome</keyword>
<reference evidence="3" key="1">
    <citation type="journal article" date="2019" name="Int. J. Syst. Evol. Microbiol.">
        <title>The Global Catalogue of Microorganisms (GCM) 10K type strain sequencing project: providing services to taxonomists for standard genome sequencing and annotation.</title>
        <authorList>
            <consortium name="The Broad Institute Genomics Platform"/>
            <consortium name="The Broad Institute Genome Sequencing Center for Infectious Disease"/>
            <person name="Wu L."/>
            <person name="Ma J."/>
        </authorList>
    </citation>
    <scope>NUCLEOTIDE SEQUENCE [LARGE SCALE GENOMIC DNA]</scope>
    <source>
        <strain evidence="3">JCM 9373</strain>
    </source>
</reference>
<feature type="domain" description="SHOCT" evidence="1">
    <location>
        <begin position="158"/>
        <end position="185"/>
    </location>
</feature>
<dbReference type="Proteomes" id="UP001500320">
    <property type="component" value="Unassembled WGS sequence"/>
</dbReference>
<evidence type="ECO:0000259" key="1">
    <source>
        <dbReference type="Pfam" id="PF09851"/>
    </source>
</evidence>
<gene>
    <name evidence="2" type="ORF">GCM10010466_08610</name>
</gene>